<dbReference type="EMBL" id="WNKQ01000005">
    <property type="protein sequence ID" value="KAF5851488.1"/>
    <property type="molecule type" value="Genomic_DNA"/>
</dbReference>
<dbReference type="InterPro" id="IPR043519">
    <property type="entry name" value="NT_sf"/>
</dbReference>
<dbReference type="InterPro" id="IPR018944">
    <property type="entry name" value="DNA_pol_lambd_fingers_domain"/>
</dbReference>
<protein>
    <recommendedName>
        <fullName evidence="3">DNA-directed DNA polymerase</fullName>
        <ecNumber evidence="3">2.7.7.7</ecNumber>
    </recommendedName>
</protein>
<dbReference type="OMA" id="KWHGASA"/>
<evidence type="ECO:0000256" key="10">
    <source>
        <dbReference type="ARBA" id="ARBA00022932"/>
    </source>
</evidence>
<feature type="region of interest" description="Disordered" evidence="17">
    <location>
        <begin position="281"/>
        <end position="338"/>
    </location>
</feature>
<comment type="caution">
    <text evidence="19">The sequence shown here is derived from an EMBL/GenBank/DDBJ whole genome shotgun (WGS) entry which is preliminary data.</text>
</comment>
<name>A0A8H5ZPH7_COCSA</name>
<comment type="subcellular location">
    <subcellularLocation>
        <location evidence="1">Nucleus</location>
    </subcellularLocation>
</comment>
<feature type="compositionally biased region" description="Polar residues" evidence="17">
    <location>
        <begin position="81"/>
        <end position="119"/>
    </location>
</feature>
<reference evidence="19" key="1">
    <citation type="submission" date="2019-11" db="EMBL/GenBank/DDBJ databases">
        <title>Bipolaris sorokiniana Genome sequencing.</title>
        <authorList>
            <person name="Wang H."/>
        </authorList>
    </citation>
    <scope>NUCLEOTIDE SEQUENCE</scope>
</reference>
<evidence type="ECO:0000256" key="15">
    <source>
        <dbReference type="ARBA" id="ARBA00049244"/>
    </source>
</evidence>
<dbReference type="GO" id="GO:0046872">
    <property type="term" value="F:metal ion binding"/>
    <property type="evidence" value="ECO:0007669"/>
    <property type="project" value="UniProtKB-KW"/>
</dbReference>
<dbReference type="SUPFAM" id="SSF81585">
    <property type="entry name" value="PsbU/PolX domain-like"/>
    <property type="match status" value="1"/>
</dbReference>
<dbReference type="EC" id="2.7.7.7" evidence="3"/>
<dbReference type="PROSITE" id="PS00522">
    <property type="entry name" value="DNA_POLYMERASE_X"/>
    <property type="match status" value="1"/>
</dbReference>
<evidence type="ECO:0000256" key="16">
    <source>
        <dbReference type="PIRSR" id="PIRSR622312-50"/>
    </source>
</evidence>
<keyword evidence="11" id="KW-0238">DNA-binding</keyword>
<evidence type="ECO:0000313" key="19">
    <source>
        <dbReference type="EMBL" id="KAF5851488.1"/>
    </source>
</evidence>
<keyword evidence="10" id="KW-0239">DNA-directed DNA polymerase</keyword>
<dbReference type="InterPro" id="IPR022312">
    <property type="entry name" value="DNA_pol_X"/>
</dbReference>
<dbReference type="AlphaFoldDB" id="A0A8H5ZPH7"/>
<feature type="compositionally biased region" description="Polar residues" evidence="17">
    <location>
        <begin position="318"/>
        <end position="329"/>
    </location>
</feature>
<keyword evidence="6" id="KW-0548">Nucleotidyltransferase</keyword>
<dbReference type="InterPro" id="IPR002008">
    <property type="entry name" value="DNA_pol_X_beta-like"/>
</dbReference>
<organism evidence="19 20">
    <name type="scientific">Cochliobolus sativus</name>
    <name type="common">Common root rot and spot blotch fungus</name>
    <name type="synonym">Bipolaris sorokiniana</name>
    <dbReference type="NCBI Taxonomy" id="45130"/>
    <lineage>
        <taxon>Eukaryota</taxon>
        <taxon>Fungi</taxon>
        <taxon>Dikarya</taxon>
        <taxon>Ascomycota</taxon>
        <taxon>Pezizomycotina</taxon>
        <taxon>Dothideomycetes</taxon>
        <taxon>Pleosporomycetidae</taxon>
        <taxon>Pleosporales</taxon>
        <taxon>Pleosporineae</taxon>
        <taxon>Pleosporaceae</taxon>
        <taxon>Bipolaris</taxon>
    </lineage>
</organism>
<evidence type="ECO:0000256" key="13">
    <source>
        <dbReference type="ARBA" id="ARBA00023239"/>
    </source>
</evidence>
<accession>A0A8H5ZPH7</accession>
<proteinExistence type="inferred from homology"/>
<evidence type="ECO:0000256" key="14">
    <source>
        <dbReference type="ARBA" id="ARBA00023242"/>
    </source>
</evidence>
<dbReference type="PANTHER" id="PTHR11276">
    <property type="entry name" value="DNA POLYMERASE TYPE-X FAMILY MEMBER"/>
    <property type="match status" value="1"/>
</dbReference>
<dbReference type="InterPro" id="IPR010996">
    <property type="entry name" value="HHH_MUS81"/>
</dbReference>
<evidence type="ECO:0000256" key="12">
    <source>
        <dbReference type="ARBA" id="ARBA00023204"/>
    </source>
</evidence>
<feature type="domain" description="DNA-directed DNA polymerase X" evidence="18">
    <location>
        <begin position="451"/>
        <end position="779"/>
    </location>
</feature>
<dbReference type="Pfam" id="PF14716">
    <property type="entry name" value="HHH_8"/>
    <property type="match status" value="1"/>
</dbReference>
<evidence type="ECO:0000256" key="11">
    <source>
        <dbReference type="ARBA" id="ARBA00023125"/>
    </source>
</evidence>
<dbReference type="SUPFAM" id="SSF52113">
    <property type="entry name" value="BRCT domain"/>
    <property type="match status" value="1"/>
</dbReference>
<dbReference type="Gene3D" id="1.10.150.110">
    <property type="entry name" value="DNA polymerase beta, N-terminal domain-like"/>
    <property type="match status" value="1"/>
</dbReference>
<dbReference type="Gene3D" id="3.30.460.10">
    <property type="entry name" value="Beta Polymerase, domain 2"/>
    <property type="match status" value="1"/>
</dbReference>
<evidence type="ECO:0000256" key="3">
    <source>
        <dbReference type="ARBA" id="ARBA00012417"/>
    </source>
</evidence>
<evidence type="ECO:0000313" key="20">
    <source>
        <dbReference type="Proteomes" id="UP000624244"/>
    </source>
</evidence>
<dbReference type="SUPFAM" id="SSF81301">
    <property type="entry name" value="Nucleotidyltransferase"/>
    <property type="match status" value="1"/>
</dbReference>
<keyword evidence="12" id="KW-0234">DNA repair</keyword>
<comment type="similarity">
    <text evidence="2">Belongs to the DNA polymerase type-X family.</text>
</comment>
<evidence type="ECO:0000256" key="8">
    <source>
        <dbReference type="ARBA" id="ARBA00022723"/>
    </source>
</evidence>
<keyword evidence="13" id="KW-0456">Lyase</keyword>
<dbReference type="InterPro" id="IPR028207">
    <property type="entry name" value="DNA_pol_B_palm_palm"/>
</dbReference>
<dbReference type="FunFam" id="1.10.150.20:FF:000010">
    <property type="entry name" value="DNA polymerase lambda"/>
    <property type="match status" value="1"/>
</dbReference>
<dbReference type="InterPro" id="IPR036420">
    <property type="entry name" value="BRCT_dom_sf"/>
</dbReference>
<dbReference type="FunFam" id="3.30.210.10:FF:000001">
    <property type="entry name" value="DNA polymerase lambda"/>
    <property type="match status" value="1"/>
</dbReference>
<evidence type="ECO:0000256" key="4">
    <source>
        <dbReference type="ARBA" id="ARBA00022634"/>
    </source>
</evidence>
<dbReference type="InterPro" id="IPR019843">
    <property type="entry name" value="DNA_pol-X_BS"/>
</dbReference>
<dbReference type="CDD" id="cd00141">
    <property type="entry name" value="NT_POLXc"/>
    <property type="match status" value="1"/>
</dbReference>
<dbReference type="FunFam" id="1.10.150.110:FF:000005">
    <property type="entry name" value="DNA polymerase POL4"/>
    <property type="match status" value="1"/>
</dbReference>
<dbReference type="Proteomes" id="UP000624244">
    <property type="component" value="Unassembled WGS sequence"/>
</dbReference>
<dbReference type="PANTHER" id="PTHR11276:SF28">
    <property type="entry name" value="DNA POLYMERASE LAMBDA"/>
    <property type="match status" value="1"/>
</dbReference>
<keyword evidence="5" id="KW-0808">Transferase</keyword>
<feature type="region of interest" description="Disordered" evidence="17">
    <location>
        <begin position="71"/>
        <end position="119"/>
    </location>
</feature>
<dbReference type="GO" id="GO:0003677">
    <property type="term" value="F:DNA binding"/>
    <property type="evidence" value="ECO:0007669"/>
    <property type="project" value="UniProtKB-KW"/>
</dbReference>
<evidence type="ECO:0000256" key="2">
    <source>
        <dbReference type="ARBA" id="ARBA00008323"/>
    </source>
</evidence>
<dbReference type="Pfam" id="PF14791">
    <property type="entry name" value="DNA_pol_B_thumb"/>
    <property type="match status" value="1"/>
</dbReference>
<dbReference type="PRINTS" id="PR00869">
    <property type="entry name" value="DNAPOLX"/>
</dbReference>
<dbReference type="Pfam" id="PF10391">
    <property type="entry name" value="DNA_pol_lambd_f"/>
    <property type="match status" value="1"/>
</dbReference>
<feature type="compositionally biased region" description="Low complexity" evidence="17">
    <location>
        <begin position="286"/>
        <end position="295"/>
    </location>
</feature>
<dbReference type="InterPro" id="IPR037160">
    <property type="entry name" value="DNA_Pol_thumb_sf"/>
</dbReference>
<dbReference type="GO" id="GO:0003887">
    <property type="term" value="F:DNA-directed DNA polymerase activity"/>
    <property type="evidence" value="ECO:0007669"/>
    <property type="project" value="UniProtKB-KW"/>
</dbReference>
<evidence type="ECO:0000256" key="1">
    <source>
        <dbReference type="ARBA" id="ARBA00004123"/>
    </source>
</evidence>
<dbReference type="Gene3D" id="1.10.150.20">
    <property type="entry name" value="5' to 3' exonuclease, C-terminal subdomain"/>
    <property type="match status" value="1"/>
</dbReference>
<sequence>MSDSELLAKITYFEEQALLNFSDDEPYTPNESVLNLERALEESKPVLLTSLLSHSSSFNGPTPREIQAQFEEHTERRRTSNRQINQKLTRSSTVPQTETAESVQIPKSRSGLNVGTNNGKSRLKRTISLSQIFDKECTPFYKRVGAIPRELKSGKTVKPAHNIKLVPENKQLLKEKIVYFYPNDDISMARRRRIHKVIQLGAAWADKWSDSITHVMSDDGTYTYNQLVRHLGRPIPPNVVVVKFDPYVPQCISRGELLDPTVSYFAVKDVQGVGELDQAPHLSHISTTSQSSLKIKSSKRKKATQETQKTDSHPTEESVPSTHPNTDAAPSSPLEETVEDSFIMSSPGAAIVSGQKGRDQIGDALFQAIQEAKSLAYLPINENEEAELVSPRGVNTIENLNTDQELLPMGTDYLKRLSVLSKASALRDKKSFGMNSFQCMDPSASSNVSWNPNARTIQILEEMCKYYDRMQDQWRTLSYRKCVATLKKQTVKITTAEQAAKLPSIGTHLAAKIEEIVLTDRLRRLESTCHNPQDVALRLFLGIYGVGLVCANKWIQAGHRTLEDLKTKATLSENQKIGLENYHDFNSRIPRAEVEAHGVIVAAALKEIDPEFSATIMGSYRRGAQDSGDIDIILSRPNMSPTAMSTTIFEVLIPHLYKTGFLKASLRSSRYSDSSSSKWHGASCLPSSTIWRRIDFLIVPEQEMGAALLYFTGDDVFNRSMRLLARKKGMKLNQRGLYMDVLIGRKGEKLNHGVLIEGKSEKRIFEILGVPWREPGERVC</sequence>
<evidence type="ECO:0000256" key="5">
    <source>
        <dbReference type="ARBA" id="ARBA00022679"/>
    </source>
</evidence>
<dbReference type="PRINTS" id="PR00870">
    <property type="entry name" value="DNAPOLXBETA"/>
</dbReference>
<feature type="active site" description="Nucleophile; Schiff-base intermediate with DNA; for 5'-dRP lyase activity" evidence="16">
    <location>
        <position position="512"/>
    </location>
</feature>
<keyword evidence="8" id="KW-0479">Metal-binding</keyword>
<dbReference type="InterPro" id="IPR002054">
    <property type="entry name" value="DNA-dir_DNA_pol_X"/>
</dbReference>
<dbReference type="GO" id="GO:0005634">
    <property type="term" value="C:nucleus"/>
    <property type="evidence" value="ECO:0007669"/>
    <property type="project" value="UniProtKB-SubCell"/>
</dbReference>
<keyword evidence="7" id="KW-0235">DNA replication</keyword>
<dbReference type="GO" id="GO:0006260">
    <property type="term" value="P:DNA replication"/>
    <property type="evidence" value="ECO:0007669"/>
    <property type="project" value="UniProtKB-KW"/>
</dbReference>
<dbReference type="InterPro" id="IPR029398">
    <property type="entry name" value="PolB_thumb"/>
</dbReference>
<dbReference type="GO" id="GO:0016829">
    <property type="term" value="F:lyase activity"/>
    <property type="evidence" value="ECO:0007669"/>
    <property type="project" value="UniProtKB-KW"/>
</dbReference>
<evidence type="ECO:0000256" key="7">
    <source>
        <dbReference type="ARBA" id="ARBA00022705"/>
    </source>
</evidence>
<keyword evidence="9" id="KW-0227">DNA damage</keyword>
<comment type="catalytic activity">
    <reaction evidence="15">
        <text>DNA(n) + a 2'-deoxyribonucleoside 5'-triphosphate = DNA(n+1) + diphosphate</text>
        <dbReference type="Rhea" id="RHEA:22508"/>
        <dbReference type="Rhea" id="RHEA-COMP:17339"/>
        <dbReference type="Rhea" id="RHEA-COMP:17340"/>
        <dbReference type="ChEBI" id="CHEBI:33019"/>
        <dbReference type="ChEBI" id="CHEBI:61560"/>
        <dbReference type="ChEBI" id="CHEBI:173112"/>
        <dbReference type="EC" id="2.7.7.7"/>
    </reaction>
</comment>
<evidence type="ECO:0000256" key="9">
    <source>
        <dbReference type="ARBA" id="ARBA00022763"/>
    </source>
</evidence>
<keyword evidence="4" id="KW-0237">DNA synthesis</keyword>
<dbReference type="Gene3D" id="3.40.50.10190">
    <property type="entry name" value="BRCT domain"/>
    <property type="match status" value="1"/>
</dbReference>
<dbReference type="InterPro" id="IPR027421">
    <property type="entry name" value="DNA_pol_lamdba_lyase_dom_sf"/>
</dbReference>
<dbReference type="Gene3D" id="3.30.210.10">
    <property type="entry name" value="DNA polymerase, thumb domain"/>
    <property type="match status" value="1"/>
</dbReference>
<keyword evidence="14" id="KW-0539">Nucleus</keyword>
<gene>
    <name evidence="19" type="ORF">GGP41_004346</name>
</gene>
<dbReference type="GO" id="GO:0006303">
    <property type="term" value="P:double-strand break repair via nonhomologous end joining"/>
    <property type="evidence" value="ECO:0007669"/>
    <property type="project" value="TreeGrafter"/>
</dbReference>
<dbReference type="SMART" id="SM00483">
    <property type="entry name" value="POLXc"/>
    <property type="match status" value="1"/>
</dbReference>
<evidence type="ECO:0000256" key="17">
    <source>
        <dbReference type="SAM" id="MobiDB-lite"/>
    </source>
</evidence>
<evidence type="ECO:0000256" key="6">
    <source>
        <dbReference type="ARBA" id="ARBA00022695"/>
    </source>
</evidence>
<dbReference type="Pfam" id="PF14792">
    <property type="entry name" value="DNA_pol_B_palm"/>
    <property type="match status" value="1"/>
</dbReference>
<dbReference type="SUPFAM" id="SSF47802">
    <property type="entry name" value="DNA polymerase beta, N-terminal domain-like"/>
    <property type="match status" value="1"/>
</dbReference>
<evidence type="ECO:0000259" key="18">
    <source>
        <dbReference type="SMART" id="SM00483"/>
    </source>
</evidence>